<evidence type="ECO:0000313" key="2">
    <source>
        <dbReference type="EMBL" id="AHB67849.1"/>
    </source>
</evidence>
<dbReference type="EMBL" id="CP006885">
    <property type="protein sequence ID" value="AHB67849.1"/>
    <property type="molecule type" value="Genomic_DNA"/>
</dbReference>
<dbReference type="HOGENOM" id="CLU_1551769_0_0_2"/>
<proteinExistence type="predicted"/>
<dbReference type="KEGG" id="hhn:HISP_16300"/>
<name>V5TTB9_HALHI</name>
<dbReference type="AlphaFoldDB" id="V5TTB9"/>
<keyword evidence="1" id="KW-1133">Transmembrane helix</keyword>
<dbReference type="Proteomes" id="UP000018572">
    <property type="component" value="Chromosome 2"/>
</dbReference>
<protein>
    <submittedName>
        <fullName evidence="2">Uncharacterized protein</fullName>
    </submittedName>
</protein>
<sequence>MDVEGYLTTNEEVRLQWDGQVKSGLTNAIKGSVIFAATNMRLLAITDSGNSKDIEYSHISSVEVETSPKYSSTGTQRDLILGFISLFGGLLILLVAENNAQILLAGIGFILGLGFVVFNWDDFEGFSSLFDFEETTVYNITLITGDEENNQISFQTEENIGAELSRIVRETN</sequence>
<gene>
    <name evidence="2" type="ORF">HISP_16300</name>
</gene>
<keyword evidence="3" id="KW-1185">Reference proteome</keyword>
<evidence type="ECO:0000256" key="1">
    <source>
        <dbReference type="SAM" id="Phobius"/>
    </source>
</evidence>
<dbReference type="RefSeq" id="WP_023842904.1">
    <property type="nucleotide sequence ID" value="NC_023010.2"/>
</dbReference>
<accession>V5TTB9</accession>
<reference evidence="2 3" key="1">
    <citation type="journal article" date="2014" name="Genome Announc.">
        <title>Complete Genome Sequence of the Extremely Halophilic Archaeon Haloarcula hispanica Strain N601.</title>
        <authorList>
            <person name="Ding J.Y."/>
            <person name="Chiang P.W."/>
            <person name="Hong M.J."/>
            <person name="Dyall-Smith M."/>
            <person name="Tang S.L."/>
        </authorList>
    </citation>
    <scope>NUCLEOTIDE SEQUENCE [LARGE SCALE GENOMIC DNA]</scope>
    <source>
        <strain evidence="2 3">N601</strain>
    </source>
</reference>
<feature type="transmembrane region" description="Helical" evidence="1">
    <location>
        <begin position="79"/>
        <end position="96"/>
    </location>
</feature>
<keyword evidence="1" id="KW-0472">Membrane</keyword>
<feature type="transmembrane region" description="Helical" evidence="1">
    <location>
        <begin position="102"/>
        <end position="120"/>
    </location>
</feature>
<dbReference type="GeneID" id="99241047"/>
<keyword evidence="1" id="KW-0812">Transmembrane</keyword>
<evidence type="ECO:0000313" key="3">
    <source>
        <dbReference type="Proteomes" id="UP000018572"/>
    </source>
</evidence>
<organism evidence="2 3">
    <name type="scientific">Haloarcula hispanica N601</name>
    <dbReference type="NCBI Taxonomy" id="1417673"/>
    <lineage>
        <taxon>Archaea</taxon>
        <taxon>Methanobacteriati</taxon>
        <taxon>Methanobacteriota</taxon>
        <taxon>Stenosarchaea group</taxon>
        <taxon>Halobacteria</taxon>
        <taxon>Halobacteriales</taxon>
        <taxon>Haloarculaceae</taxon>
        <taxon>Haloarcula</taxon>
    </lineage>
</organism>